<dbReference type="GO" id="GO:0015031">
    <property type="term" value="P:protein transport"/>
    <property type="evidence" value="ECO:0007669"/>
    <property type="project" value="UniProtKB-KW"/>
</dbReference>
<keyword evidence="6 11" id="KW-0812">Transmembrane</keyword>
<dbReference type="InterPro" id="IPR003538">
    <property type="entry name" value="TonB"/>
</dbReference>
<keyword evidence="7" id="KW-0653">Protein transport</keyword>
<comment type="caution">
    <text evidence="13">The sequence shown here is derived from an EMBL/GenBank/DDBJ whole genome shotgun (WGS) entry which is preliminary data.</text>
</comment>
<dbReference type="AlphaFoldDB" id="A0A6L9L1E0"/>
<name>A0A6L9L1E0_9BACT</name>
<dbReference type="GO" id="GO:0031992">
    <property type="term" value="F:energy transducer activity"/>
    <property type="evidence" value="ECO:0007669"/>
    <property type="project" value="InterPro"/>
</dbReference>
<comment type="similarity">
    <text evidence="2">Belongs to the TonB family.</text>
</comment>
<proteinExistence type="inferred from homology"/>
<evidence type="ECO:0000313" key="13">
    <source>
        <dbReference type="EMBL" id="NDU94160.1"/>
    </source>
</evidence>
<evidence type="ECO:0000256" key="9">
    <source>
        <dbReference type="ARBA" id="ARBA00023136"/>
    </source>
</evidence>
<dbReference type="InterPro" id="IPR037682">
    <property type="entry name" value="TonB_C"/>
</dbReference>
<dbReference type="NCBIfam" id="TIGR01352">
    <property type="entry name" value="tonB_Cterm"/>
    <property type="match status" value="1"/>
</dbReference>
<evidence type="ECO:0000256" key="2">
    <source>
        <dbReference type="ARBA" id="ARBA00006555"/>
    </source>
</evidence>
<comment type="subcellular location">
    <subcellularLocation>
        <location evidence="1">Cell inner membrane</location>
        <topology evidence="1">Single-pass membrane protein</topology>
        <orientation evidence="1">Periplasmic side</orientation>
    </subcellularLocation>
</comment>
<dbReference type="Pfam" id="PF03544">
    <property type="entry name" value="TonB_C"/>
    <property type="match status" value="1"/>
</dbReference>
<dbReference type="InterPro" id="IPR006260">
    <property type="entry name" value="TonB/TolA_C"/>
</dbReference>
<dbReference type="GO" id="GO:0098797">
    <property type="term" value="C:plasma membrane protein complex"/>
    <property type="evidence" value="ECO:0007669"/>
    <property type="project" value="TreeGrafter"/>
</dbReference>
<evidence type="ECO:0000256" key="4">
    <source>
        <dbReference type="ARBA" id="ARBA00022475"/>
    </source>
</evidence>
<dbReference type="InterPro" id="IPR051045">
    <property type="entry name" value="TonB-dependent_transducer"/>
</dbReference>
<evidence type="ECO:0000256" key="10">
    <source>
        <dbReference type="SAM" id="MobiDB-lite"/>
    </source>
</evidence>
<reference evidence="13 14" key="1">
    <citation type="submission" date="2020-02" db="EMBL/GenBank/DDBJ databases">
        <title>Draft genome sequence of two Spirosoma agri KCTC 52727 and Spirosoma terrae KCTC 52035.</title>
        <authorList>
            <person name="Rojas J."/>
            <person name="Ambika Manirajan B."/>
            <person name="Suarez C."/>
            <person name="Ratering S."/>
            <person name="Schnell S."/>
        </authorList>
    </citation>
    <scope>NUCLEOTIDE SEQUENCE [LARGE SCALE GENOMIC DNA]</scope>
    <source>
        <strain evidence="13 14">KCTC 52035</strain>
    </source>
</reference>
<dbReference type="SUPFAM" id="SSF74653">
    <property type="entry name" value="TolA/TonB C-terminal domain"/>
    <property type="match status" value="1"/>
</dbReference>
<keyword evidence="9 11" id="KW-0472">Membrane</keyword>
<gene>
    <name evidence="13" type="ORF">GK108_04685</name>
</gene>
<evidence type="ECO:0000256" key="11">
    <source>
        <dbReference type="SAM" id="Phobius"/>
    </source>
</evidence>
<protein>
    <submittedName>
        <fullName evidence="13">Energy transducer TonB</fullName>
    </submittedName>
</protein>
<evidence type="ECO:0000256" key="7">
    <source>
        <dbReference type="ARBA" id="ARBA00022927"/>
    </source>
</evidence>
<feature type="domain" description="TonB C-terminal" evidence="12">
    <location>
        <begin position="183"/>
        <end position="273"/>
    </location>
</feature>
<evidence type="ECO:0000256" key="5">
    <source>
        <dbReference type="ARBA" id="ARBA00022519"/>
    </source>
</evidence>
<dbReference type="Proteomes" id="UP000474175">
    <property type="component" value="Unassembled WGS sequence"/>
</dbReference>
<evidence type="ECO:0000256" key="1">
    <source>
        <dbReference type="ARBA" id="ARBA00004383"/>
    </source>
</evidence>
<evidence type="ECO:0000256" key="3">
    <source>
        <dbReference type="ARBA" id="ARBA00022448"/>
    </source>
</evidence>
<accession>A0A6L9L1E0</accession>
<evidence type="ECO:0000256" key="6">
    <source>
        <dbReference type="ARBA" id="ARBA00022692"/>
    </source>
</evidence>
<evidence type="ECO:0000259" key="12">
    <source>
        <dbReference type="PROSITE" id="PS52015"/>
    </source>
</evidence>
<evidence type="ECO:0000313" key="14">
    <source>
        <dbReference type="Proteomes" id="UP000474175"/>
    </source>
</evidence>
<dbReference type="PANTHER" id="PTHR33446:SF2">
    <property type="entry name" value="PROTEIN TONB"/>
    <property type="match status" value="1"/>
</dbReference>
<dbReference type="GO" id="GO:0015891">
    <property type="term" value="P:siderophore transport"/>
    <property type="evidence" value="ECO:0007669"/>
    <property type="project" value="InterPro"/>
</dbReference>
<keyword evidence="3" id="KW-0813">Transport</keyword>
<dbReference type="PRINTS" id="PR01374">
    <property type="entry name" value="TONBPROTEIN"/>
</dbReference>
<dbReference type="EMBL" id="JAAFZH010000001">
    <property type="protein sequence ID" value="NDU94160.1"/>
    <property type="molecule type" value="Genomic_DNA"/>
</dbReference>
<feature type="region of interest" description="Disordered" evidence="10">
    <location>
        <begin position="125"/>
        <end position="149"/>
    </location>
</feature>
<organism evidence="13 14">
    <name type="scientific">Spirosoma terrae</name>
    <dbReference type="NCBI Taxonomy" id="1968276"/>
    <lineage>
        <taxon>Bacteria</taxon>
        <taxon>Pseudomonadati</taxon>
        <taxon>Bacteroidota</taxon>
        <taxon>Cytophagia</taxon>
        <taxon>Cytophagales</taxon>
        <taxon>Cytophagaceae</taxon>
        <taxon>Spirosoma</taxon>
    </lineage>
</organism>
<keyword evidence="14" id="KW-1185">Reference proteome</keyword>
<dbReference type="Gene3D" id="3.30.1150.10">
    <property type="match status" value="1"/>
</dbReference>
<dbReference type="PANTHER" id="PTHR33446">
    <property type="entry name" value="PROTEIN TONB-RELATED"/>
    <property type="match status" value="1"/>
</dbReference>
<sequence length="273" mass="29593">MTQSDTSALTYDDIIFQSRHRAYGAFDLRQHYRPALSRALIVGIGLFLLGLSSPIIYDHFWPHTSADATSSMTEVTLTKVTEPPVEQPIQIPPTEQAPAVNTVRNLPLVVMPEADVVDEVLPPTTDELQDATSGPQTAEGTGDIEVIAPPESSAPTITEKAIEAAPKTDDVFISVEQFPEYPGGLEAMRSFLSKNLAYPRAASSAGVSGRVYVSFVVNTDGSLTDVQVLKGIGFGCDEEAVRVVKKMPFWKPGKQSGRAVRVKFNLPISFTLE</sequence>
<dbReference type="GO" id="GO:0030288">
    <property type="term" value="C:outer membrane-bounded periplasmic space"/>
    <property type="evidence" value="ECO:0007669"/>
    <property type="project" value="InterPro"/>
</dbReference>
<dbReference type="RefSeq" id="WP_163943465.1">
    <property type="nucleotide sequence ID" value="NZ_JAAFZH010000001.1"/>
</dbReference>
<keyword evidence="4" id="KW-1003">Cell membrane</keyword>
<dbReference type="PROSITE" id="PS52015">
    <property type="entry name" value="TONB_CTD"/>
    <property type="match status" value="1"/>
</dbReference>
<keyword evidence="8 11" id="KW-1133">Transmembrane helix</keyword>
<feature type="compositionally biased region" description="Polar residues" evidence="10">
    <location>
        <begin position="130"/>
        <end position="139"/>
    </location>
</feature>
<feature type="transmembrane region" description="Helical" evidence="11">
    <location>
        <begin position="39"/>
        <end position="57"/>
    </location>
</feature>
<dbReference type="GO" id="GO:0055085">
    <property type="term" value="P:transmembrane transport"/>
    <property type="evidence" value="ECO:0007669"/>
    <property type="project" value="InterPro"/>
</dbReference>
<keyword evidence="5" id="KW-0997">Cell inner membrane</keyword>
<evidence type="ECO:0000256" key="8">
    <source>
        <dbReference type="ARBA" id="ARBA00022989"/>
    </source>
</evidence>